<dbReference type="VEuPathDB" id="FungiDB:Z518_01669"/>
<gene>
    <name evidence="8" type="ORF">Z518_01669</name>
</gene>
<dbReference type="SMART" id="SM00906">
    <property type="entry name" value="Fungal_trans"/>
    <property type="match status" value="1"/>
</dbReference>
<dbReference type="STRING" id="1442369.A0A0D2JMB3"/>
<feature type="compositionally biased region" description="Polar residues" evidence="6">
    <location>
        <begin position="29"/>
        <end position="49"/>
    </location>
</feature>
<evidence type="ECO:0000256" key="1">
    <source>
        <dbReference type="ARBA" id="ARBA00004123"/>
    </source>
</evidence>
<evidence type="ECO:0000313" key="8">
    <source>
        <dbReference type="EMBL" id="KIX10585.1"/>
    </source>
</evidence>
<evidence type="ECO:0000313" key="9">
    <source>
        <dbReference type="Proteomes" id="UP000053617"/>
    </source>
</evidence>
<evidence type="ECO:0000256" key="4">
    <source>
        <dbReference type="ARBA" id="ARBA00023163"/>
    </source>
</evidence>
<comment type="subcellular location">
    <subcellularLocation>
        <location evidence="1">Nucleus</location>
    </subcellularLocation>
</comment>
<dbReference type="CDD" id="cd12148">
    <property type="entry name" value="fungal_TF_MHR"/>
    <property type="match status" value="1"/>
</dbReference>
<dbReference type="HOGENOM" id="CLU_011581_2_1_1"/>
<dbReference type="GO" id="GO:0005634">
    <property type="term" value="C:nucleus"/>
    <property type="evidence" value="ECO:0007669"/>
    <property type="project" value="UniProtKB-SubCell"/>
</dbReference>
<dbReference type="GO" id="GO:0003677">
    <property type="term" value="F:DNA binding"/>
    <property type="evidence" value="ECO:0007669"/>
    <property type="project" value="InterPro"/>
</dbReference>
<evidence type="ECO:0000256" key="3">
    <source>
        <dbReference type="ARBA" id="ARBA00023015"/>
    </source>
</evidence>
<evidence type="ECO:0000256" key="6">
    <source>
        <dbReference type="SAM" id="MobiDB-lite"/>
    </source>
</evidence>
<keyword evidence="9" id="KW-1185">Reference proteome</keyword>
<protein>
    <recommendedName>
        <fullName evidence="7">Xylanolytic transcriptional activator regulatory domain-containing protein</fullName>
    </recommendedName>
</protein>
<dbReference type="GeneID" id="25289740"/>
<dbReference type="GO" id="GO:0006351">
    <property type="term" value="P:DNA-templated transcription"/>
    <property type="evidence" value="ECO:0007669"/>
    <property type="project" value="InterPro"/>
</dbReference>
<feature type="region of interest" description="Disordered" evidence="6">
    <location>
        <begin position="16"/>
        <end position="49"/>
    </location>
</feature>
<sequence length="661" mass="74331">MPLLSCIEGSLQCAGLPQVPSPEPSPQSTTDGNTNVSTYTSRTTDSRGNQAELDIQRRPLHPDMELPSKEVVMKAIEDFFHHIHPVGHFAFLHKASLIQGYSTGQTDPEFVFALCGLTYGILSPVPEMQEQAVAWIEKAESTVLKSLGHPSIFKIQSMLLIIDYRIYFRDRSSAFMLLAIAARFAYGMRLNYEDHSLCFLAQESRRRVMWALYILDTKVAGGLREFTACPIETINVQLPCREEGFELDVPQSTGSLESIAQSPSSSQVGLLTHYIRIMNIRDRILRYTKQAAARDHVGSNRPNAVRDFEIELQLYASTLPQSLIFSVRNLRLRAFSHWLPRYIMIHVWWHQCHCDLYRLLFTGLREAVSKKTLQQIDPDLIAYCQSRCVDHARAMAAEIFAPLLDLEVETKVMDSDIAVCAYQSARILFHAYRTNAEKFSLEEESTLLQTGYCSAVLEKFCPNIPTAIMIRQDIEDLITGGISSLSSASGPSSPRAQAKDSSQGGGFNAEATPRQILSRHSFLRDTAFADDSARLIASLEMARTTQPVSLQKPPTPQRVASGSIRQNSRSDDSLKFTENPSSNAVFSRIDEGAYRTVDEPLGSSNVEFTFGTENMQPDWSSNTAYQGAWGESHQVFDPLVNSMYYQSDWDMRDFMQGKWFD</sequence>
<feature type="domain" description="Xylanolytic transcriptional activator regulatory" evidence="7">
    <location>
        <begin position="174"/>
        <end position="245"/>
    </location>
</feature>
<keyword evidence="3" id="KW-0805">Transcription regulation</keyword>
<dbReference type="Pfam" id="PF04082">
    <property type="entry name" value="Fungal_trans"/>
    <property type="match status" value="1"/>
</dbReference>
<accession>A0A0D2JMB3</accession>
<evidence type="ECO:0000256" key="2">
    <source>
        <dbReference type="ARBA" id="ARBA00022723"/>
    </source>
</evidence>
<feature type="compositionally biased region" description="Polar residues" evidence="6">
    <location>
        <begin position="558"/>
        <end position="567"/>
    </location>
</feature>
<dbReference type="Proteomes" id="UP000053617">
    <property type="component" value="Unassembled WGS sequence"/>
</dbReference>
<dbReference type="PANTHER" id="PTHR47338:SF7">
    <property type="entry name" value="ZN(II)2CYS6 TRANSCRIPTION FACTOR (EUROFUNG)"/>
    <property type="match status" value="1"/>
</dbReference>
<dbReference type="InterPro" id="IPR007219">
    <property type="entry name" value="XnlR_reg_dom"/>
</dbReference>
<dbReference type="RefSeq" id="XP_013277721.1">
    <property type="nucleotide sequence ID" value="XM_013422267.1"/>
</dbReference>
<feature type="region of interest" description="Disordered" evidence="6">
    <location>
        <begin position="485"/>
        <end position="509"/>
    </location>
</feature>
<keyword evidence="4" id="KW-0804">Transcription</keyword>
<evidence type="ECO:0000256" key="5">
    <source>
        <dbReference type="ARBA" id="ARBA00023242"/>
    </source>
</evidence>
<dbReference type="PANTHER" id="PTHR47338">
    <property type="entry name" value="ZN(II)2CYS6 TRANSCRIPTION FACTOR (EUROFUNG)-RELATED"/>
    <property type="match status" value="1"/>
</dbReference>
<dbReference type="EMBL" id="KN847475">
    <property type="protein sequence ID" value="KIX10585.1"/>
    <property type="molecule type" value="Genomic_DNA"/>
</dbReference>
<feature type="region of interest" description="Disordered" evidence="6">
    <location>
        <begin position="545"/>
        <end position="577"/>
    </location>
</feature>
<organism evidence="8 9">
    <name type="scientific">Rhinocladiella mackenziei CBS 650.93</name>
    <dbReference type="NCBI Taxonomy" id="1442369"/>
    <lineage>
        <taxon>Eukaryota</taxon>
        <taxon>Fungi</taxon>
        <taxon>Dikarya</taxon>
        <taxon>Ascomycota</taxon>
        <taxon>Pezizomycotina</taxon>
        <taxon>Eurotiomycetes</taxon>
        <taxon>Chaetothyriomycetidae</taxon>
        <taxon>Chaetothyriales</taxon>
        <taxon>Herpotrichiellaceae</taxon>
        <taxon>Rhinocladiella</taxon>
    </lineage>
</organism>
<dbReference type="GO" id="GO:0008270">
    <property type="term" value="F:zinc ion binding"/>
    <property type="evidence" value="ECO:0007669"/>
    <property type="project" value="InterPro"/>
</dbReference>
<dbReference type="GO" id="GO:0000981">
    <property type="term" value="F:DNA-binding transcription factor activity, RNA polymerase II-specific"/>
    <property type="evidence" value="ECO:0007669"/>
    <property type="project" value="InterPro"/>
</dbReference>
<dbReference type="OrthoDB" id="2563500at2759"/>
<keyword evidence="2" id="KW-0479">Metal-binding</keyword>
<evidence type="ECO:0000259" key="7">
    <source>
        <dbReference type="SMART" id="SM00906"/>
    </source>
</evidence>
<proteinExistence type="predicted"/>
<dbReference type="AlphaFoldDB" id="A0A0D2JMB3"/>
<name>A0A0D2JMB3_9EURO</name>
<dbReference type="InterPro" id="IPR050815">
    <property type="entry name" value="TF_fung"/>
</dbReference>
<reference evidence="8 9" key="1">
    <citation type="submission" date="2015-01" db="EMBL/GenBank/DDBJ databases">
        <title>The Genome Sequence of Rhinocladiella mackenzie CBS 650.93.</title>
        <authorList>
            <consortium name="The Broad Institute Genomics Platform"/>
            <person name="Cuomo C."/>
            <person name="de Hoog S."/>
            <person name="Gorbushina A."/>
            <person name="Stielow B."/>
            <person name="Teixiera M."/>
            <person name="Abouelleil A."/>
            <person name="Chapman S.B."/>
            <person name="Priest M."/>
            <person name="Young S.K."/>
            <person name="Wortman J."/>
            <person name="Nusbaum C."/>
            <person name="Birren B."/>
        </authorList>
    </citation>
    <scope>NUCLEOTIDE SEQUENCE [LARGE SCALE GENOMIC DNA]</scope>
    <source>
        <strain evidence="8 9">CBS 650.93</strain>
    </source>
</reference>
<keyword evidence="5" id="KW-0539">Nucleus</keyword>